<keyword evidence="4" id="KW-0547">Nucleotide-binding</keyword>
<dbReference type="PANTHER" id="PTHR30075:SF2">
    <property type="entry name" value="GLYCINE--TRNA LIGASE, CHLOROPLASTIC_MITOCHONDRIAL 2"/>
    <property type="match status" value="1"/>
</dbReference>
<evidence type="ECO:0000256" key="6">
    <source>
        <dbReference type="ARBA" id="ARBA00022917"/>
    </source>
</evidence>
<evidence type="ECO:0000256" key="4">
    <source>
        <dbReference type="ARBA" id="ARBA00022741"/>
    </source>
</evidence>
<evidence type="ECO:0000256" key="7">
    <source>
        <dbReference type="ARBA" id="ARBA00023146"/>
    </source>
</evidence>
<dbReference type="EMBL" id="BARU01037474">
    <property type="protein sequence ID" value="GAH88252.1"/>
    <property type="molecule type" value="Genomic_DNA"/>
</dbReference>
<evidence type="ECO:0000313" key="9">
    <source>
        <dbReference type="EMBL" id="GAH88252.1"/>
    </source>
</evidence>
<comment type="similarity">
    <text evidence="1">Belongs to the class-II aminoacyl-tRNA synthetase family.</text>
</comment>
<keyword evidence="5" id="KW-0067">ATP-binding</keyword>
<proteinExistence type="inferred from homology"/>
<dbReference type="SUPFAM" id="SSF109604">
    <property type="entry name" value="HD-domain/PDEase-like"/>
    <property type="match status" value="1"/>
</dbReference>
<sequence length="249" mass="27177">SLADYLPQLDTLMFQKDLGSVLDKTQRIRELVADLAPQLGMNAEQVLVGQRAAELCKADLVTQMVVEMTSLQGTMGRYYALNSGEPSPVADAIFEHYLPRSAGDQAPKSLPGLAVGLADRLDSLAGLFAVGLAPSGTKDPFGQRRAALGVVGNLMEWRQDFDLREALQAAATRLPRELTLEDLENCLTFIVERQRNLLLELGEPFDVIDAVLSAQGHNPYRASQAVAALSVWVKKPDWDTILPAYARCV</sequence>
<name>X1J2N6_9ZZZZ</name>
<keyword evidence="6" id="KW-0648">Protein biosynthesis</keyword>
<gene>
    <name evidence="9" type="ORF">S03H2_58388</name>
</gene>
<evidence type="ECO:0000256" key="3">
    <source>
        <dbReference type="ARBA" id="ARBA00022598"/>
    </source>
</evidence>
<dbReference type="EC" id="6.1.1.14" evidence="2"/>
<dbReference type="AlphaFoldDB" id="X1J2N6"/>
<dbReference type="InterPro" id="IPR015944">
    <property type="entry name" value="Gly-tRNA-synth_bsu"/>
</dbReference>
<evidence type="ECO:0000256" key="5">
    <source>
        <dbReference type="ARBA" id="ARBA00022840"/>
    </source>
</evidence>
<protein>
    <recommendedName>
        <fullName evidence="2">glycine--tRNA ligase</fullName>
        <ecNumber evidence="2">6.1.1.14</ecNumber>
    </recommendedName>
</protein>
<feature type="non-terminal residue" evidence="9">
    <location>
        <position position="249"/>
    </location>
</feature>
<dbReference type="GO" id="GO:0006426">
    <property type="term" value="P:glycyl-tRNA aminoacylation"/>
    <property type="evidence" value="ECO:0007669"/>
    <property type="project" value="InterPro"/>
</dbReference>
<reference evidence="9" key="1">
    <citation type="journal article" date="2014" name="Front. Microbiol.">
        <title>High frequency of phylogenetically diverse reductive dehalogenase-homologous genes in deep subseafloor sedimentary metagenomes.</title>
        <authorList>
            <person name="Kawai M."/>
            <person name="Futagami T."/>
            <person name="Toyoda A."/>
            <person name="Takaki Y."/>
            <person name="Nishi S."/>
            <person name="Hori S."/>
            <person name="Arai W."/>
            <person name="Tsubouchi T."/>
            <person name="Morono Y."/>
            <person name="Uchiyama I."/>
            <person name="Ito T."/>
            <person name="Fujiyama A."/>
            <person name="Inagaki F."/>
            <person name="Takami H."/>
        </authorList>
    </citation>
    <scope>NUCLEOTIDE SEQUENCE</scope>
    <source>
        <strain evidence="9">Expedition CK06-06</strain>
    </source>
</reference>
<keyword evidence="7" id="KW-0030">Aminoacyl-tRNA synthetase</keyword>
<dbReference type="PANTHER" id="PTHR30075">
    <property type="entry name" value="GLYCYL-TRNA SYNTHETASE"/>
    <property type="match status" value="1"/>
</dbReference>
<comment type="caution">
    <text evidence="9">The sequence shown here is derived from an EMBL/GenBank/DDBJ whole genome shotgun (WGS) entry which is preliminary data.</text>
</comment>
<dbReference type="GO" id="GO:0005524">
    <property type="term" value="F:ATP binding"/>
    <property type="evidence" value="ECO:0007669"/>
    <property type="project" value="UniProtKB-KW"/>
</dbReference>
<keyword evidence="3" id="KW-0436">Ligase</keyword>
<dbReference type="PROSITE" id="PS50861">
    <property type="entry name" value="AA_TRNA_LIGASE_II_GLYAB"/>
    <property type="match status" value="1"/>
</dbReference>
<feature type="non-terminal residue" evidence="9">
    <location>
        <position position="1"/>
    </location>
</feature>
<evidence type="ECO:0000256" key="1">
    <source>
        <dbReference type="ARBA" id="ARBA00008226"/>
    </source>
</evidence>
<accession>X1J2N6</accession>
<evidence type="ECO:0000256" key="2">
    <source>
        <dbReference type="ARBA" id="ARBA00012829"/>
    </source>
</evidence>
<dbReference type="GO" id="GO:0004820">
    <property type="term" value="F:glycine-tRNA ligase activity"/>
    <property type="evidence" value="ECO:0007669"/>
    <property type="project" value="UniProtKB-EC"/>
</dbReference>
<dbReference type="InterPro" id="IPR006194">
    <property type="entry name" value="Gly-tRNA-synth_heterodimer"/>
</dbReference>
<comment type="catalytic activity">
    <reaction evidence="8">
        <text>tRNA(Gly) + glycine + ATP = glycyl-tRNA(Gly) + AMP + diphosphate</text>
        <dbReference type="Rhea" id="RHEA:16013"/>
        <dbReference type="Rhea" id="RHEA-COMP:9664"/>
        <dbReference type="Rhea" id="RHEA-COMP:9683"/>
        <dbReference type="ChEBI" id="CHEBI:30616"/>
        <dbReference type="ChEBI" id="CHEBI:33019"/>
        <dbReference type="ChEBI" id="CHEBI:57305"/>
        <dbReference type="ChEBI" id="CHEBI:78442"/>
        <dbReference type="ChEBI" id="CHEBI:78522"/>
        <dbReference type="ChEBI" id="CHEBI:456215"/>
        <dbReference type="EC" id="6.1.1.14"/>
    </reaction>
</comment>
<organism evidence="9">
    <name type="scientific">marine sediment metagenome</name>
    <dbReference type="NCBI Taxonomy" id="412755"/>
    <lineage>
        <taxon>unclassified sequences</taxon>
        <taxon>metagenomes</taxon>
        <taxon>ecological metagenomes</taxon>
    </lineage>
</organism>
<evidence type="ECO:0000256" key="8">
    <source>
        <dbReference type="ARBA" id="ARBA00047937"/>
    </source>
</evidence>
<dbReference type="Pfam" id="PF02092">
    <property type="entry name" value="tRNA_synt_2f"/>
    <property type="match status" value="1"/>
</dbReference>
<dbReference type="GO" id="GO:0005829">
    <property type="term" value="C:cytosol"/>
    <property type="evidence" value="ECO:0007669"/>
    <property type="project" value="TreeGrafter"/>
</dbReference>